<dbReference type="EMBL" id="AGNK02004469">
    <property type="status" value="NOT_ANNOTATED_CDS"/>
    <property type="molecule type" value="Genomic_DNA"/>
</dbReference>
<proteinExistence type="predicted"/>
<evidence type="ECO:0000313" key="4">
    <source>
        <dbReference type="Proteomes" id="UP000004995"/>
    </source>
</evidence>
<dbReference type="HOGENOM" id="CLU_550313_0_0_1"/>
<sequence>MSWDVTGHLYHPVNADKSYGLSFPEGCFGVCCGASHGWLILANDLSNLVLYNPVTLAMIPLPPVTDFACVKAVSGGYSFGTSTSTVYKPNRFAIWFYQKAVLSCSPSKVGDYIAMIIHYTRQNASRVRPSETTGHTRPARTACASVRPGAGAGRTRLAGGCGDWQPSAEAVRRWPGRRRSTPGRRGGRGGGQRGGGQRRRGGAGGAEVVCSVGRRPAVPWRSCSRTTPGGGGGAGEELQPGGARRRKKIEKEVREKKEEDYRWGSQQTVLKGHPSQPSQPFQPNKRLGPTHPSPSLAGQSKWQVASTLSRRDRYLDCAYHKGRFYAVTLNGMVEKWDLDGANGPTREVLVAARPHPGCILSRHLVSAPWGDLLQVRAKLANNYPDGIAFEIYKVVPDGCEVVVQENVLEDHVLFLGLNHSACLPTQNLPGIRRHCIYFSAPVIIHVFDFLLQLRVWGGVRTYDLERGKFERAVPFCDVKELIYGVFPSEVWITQNM</sequence>
<dbReference type="PANTHER" id="PTHR44259:SF77">
    <property type="entry name" value="OS04G0563401 PROTEIN"/>
    <property type="match status" value="1"/>
</dbReference>
<reference evidence="3" key="2">
    <citation type="submission" date="2018-08" db="UniProtKB">
        <authorList>
            <consortium name="EnsemblPlants"/>
        </authorList>
    </citation>
    <scope>IDENTIFICATION</scope>
    <source>
        <strain evidence="3">Yugu1</strain>
    </source>
</reference>
<dbReference type="eggNOG" id="ENOG502RRNT">
    <property type="taxonomic scope" value="Eukaryota"/>
</dbReference>
<feature type="region of interest" description="Disordered" evidence="1">
    <location>
        <begin position="127"/>
        <end position="301"/>
    </location>
</feature>
<feature type="compositionally biased region" description="Polar residues" evidence="1">
    <location>
        <begin position="264"/>
        <end position="282"/>
    </location>
</feature>
<reference evidence="4" key="1">
    <citation type="journal article" date="2012" name="Nat. Biotechnol.">
        <title>Reference genome sequence of the model plant Setaria.</title>
        <authorList>
            <person name="Bennetzen J.L."/>
            <person name="Schmutz J."/>
            <person name="Wang H."/>
            <person name="Percifield R."/>
            <person name="Hawkins J."/>
            <person name="Pontaroli A.C."/>
            <person name="Estep M."/>
            <person name="Feng L."/>
            <person name="Vaughn J.N."/>
            <person name="Grimwood J."/>
            <person name="Jenkins J."/>
            <person name="Barry K."/>
            <person name="Lindquist E."/>
            <person name="Hellsten U."/>
            <person name="Deshpande S."/>
            <person name="Wang X."/>
            <person name="Wu X."/>
            <person name="Mitros T."/>
            <person name="Triplett J."/>
            <person name="Yang X."/>
            <person name="Ye C.Y."/>
            <person name="Mauro-Herrera M."/>
            <person name="Wang L."/>
            <person name="Li P."/>
            <person name="Sharma M."/>
            <person name="Sharma R."/>
            <person name="Ronald P.C."/>
            <person name="Panaud O."/>
            <person name="Kellogg E.A."/>
            <person name="Brutnell T.P."/>
            <person name="Doust A.N."/>
            <person name="Tuskan G.A."/>
            <person name="Rokhsar D."/>
            <person name="Devos K.M."/>
        </authorList>
    </citation>
    <scope>NUCLEOTIDE SEQUENCE [LARGE SCALE GENOMIC DNA]</scope>
    <source>
        <strain evidence="4">cv. Yugu1</strain>
    </source>
</reference>
<dbReference type="OMA" id="HRMVEKW"/>
<evidence type="ECO:0000313" key="3">
    <source>
        <dbReference type="EnsemblPlants" id="KQK98464"/>
    </source>
</evidence>
<dbReference type="Pfam" id="PF03478">
    <property type="entry name" value="Beta-prop_KIB1-4"/>
    <property type="match status" value="2"/>
</dbReference>
<evidence type="ECO:0000256" key="1">
    <source>
        <dbReference type="SAM" id="MobiDB-lite"/>
    </source>
</evidence>
<evidence type="ECO:0000259" key="2">
    <source>
        <dbReference type="Pfam" id="PF03478"/>
    </source>
</evidence>
<dbReference type="InterPro" id="IPR050942">
    <property type="entry name" value="F-box_BR-signaling"/>
</dbReference>
<dbReference type="PANTHER" id="PTHR44259">
    <property type="entry name" value="OS07G0183000 PROTEIN-RELATED"/>
    <property type="match status" value="1"/>
</dbReference>
<accession>K3YEU1</accession>
<dbReference type="InterPro" id="IPR005174">
    <property type="entry name" value="KIB1-4_b-propeller"/>
</dbReference>
<feature type="domain" description="KIB1-4 beta-propeller" evidence="2">
    <location>
        <begin position="15"/>
        <end position="130"/>
    </location>
</feature>
<dbReference type="Gramene" id="KQK98464">
    <property type="protein sequence ID" value="KQK98464"/>
    <property type="gene ID" value="SETIT_012758mg"/>
</dbReference>
<dbReference type="FunCoup" id="K3YEU1">
    <property type="interactions" value="4"/>
</dbReference>
<dbReference type="Proteomes" id="UP000004995">
    <property type="component" value="Unassembled WGS sequence"/>
</dbReference>
<organism evidence="3 4">
    <name type="scientific">Setaria italica</name>
    <name type="common">Foxtail millet</name>
    <name type="synonym">Panicum italicum</name>
    <dbReference type="NCBI Taxonomy" id="4555"/>
    <lineage>
        <taxon>Eukaryota</taxon>
        <taxon>Viridiplantae</taxon>
        <taxon>Streptophyta</taxon>
        <taxon>Embryophyta</taxon>
        <taxon>Tracheophyta</taxon>
        <taxon>Spermatophyta</taxon>
        <taxon>Magnoliopsida</taxon>
        <taxon>Liliopsida</taxon>
        <taxon>Poales</taxon>
        <taxon>Poaceae</taxon>
        <taxon>PACMAD clade</taxon>
        <taxon>Panicoideae</taxon>
        <taxon>Panicodae</taxon>
        <taxon>Paniceae</taxon>
        <taxon>Cenchrinae</taxon>
        <taxon>Setaria</taxon>
    </lineage>
</organism>
<feature type="compositionally biased region" description="Basic residues" evidence="1">
    <location>
        <begin position="174"/>
        <end position="187"/>
    </location>
</feature>
<feature type="compositionally biased region" description="Basic and acidic residues" evidence="1">
    <location>
        <begin position="249"/>
        <end position="262"/>
    </location>
</feature>
<feature type="compositionally biased region" description="Low complexity" evidence="1">
    <location>
        <begin position="147"/>
        <end position="158"/>
    </location>
</feature>
<protein>
    <recommendedName>
        <fullName evidence="2">KIB1-4 beta-propeller domain-containing protein</fullName>
    </recommendedName>
</protein>
<name>K3YEU1_SETIT</name>
<dbReference type="InParanoid" id="K3YEU1"/>
<feature type="domain" description="KIB1-4 beta-propeller" evidence="2">
    <location>
        <begin position="298"/>
        <end position="440"/>
    </location>
</feature>
<keyword evidence="4" id="KW-1185">Reference proteome</keyword>
<dbReference type="AlphaFoldDB" id="K3YEU1"/>
<dbReference type="EnsemblPlants" id="KQK98464">
    <property type="protein sequence ID" value="KQK98464"/>
    <property type="gene ID" value="SETIT_012758mg"/>
</dbReference>